<accession>A0AAJ1YBH0</accession>
<evidence type="ECO:0000313" key="2">
    <source>
        <dbReference type="Proteomes" id="UP001224622"/>
    </source>
</evidence>
<proteinExistence type="predicted"/>
<dbReference type="EMBL" id="JAVIGA010000013">
    <property type="protein sequence ID" value="MDQ9127521.1"/>
    <property type="molecule type" value="Genomic_DNA"/>
</dbReference>
<dbReference type="AlphaFoldDB" id="A0AAJ1YBH0"/>
<comment type="caution">
    <text evidence="1">The sequence shown here is derived from an EMBL/GenBank/DDBJ whole genome shotgun (WGS) entry which is preliminary data.</text>
</comment>
<organism evidence="1 2">
    <name type="scientific">Serratia fonticola</name>
    <dbReference type="NCBI Taxonomy" id="47917"/>
    <lineage>
        <taxon>Bacteria</taxon>
        <taxon>Pseudomonadati</taxon>
        <taxon>Pseudomonadota</taxon>
        <taxon>Gammaproteobacteria</taxon>
        <taxon>Enterobacterales</taxon>
        <taxon>Yersiniaceae</taxon>
        <taxon>Serratia</taxon>
    </lineage>
</organism>
<name>A0AAJ1YBH0_SERFO</name>
<dbReference type="RefSeq" id="WP_233169418.1">
    <property type="nucleotide sequence ID" value="NZ_CAMKVM010000049.1"/>
</dbReference>
<reference evidence="1" key="1">
    <citation type="submission" date="2023-08" db="EMBL/GenBank/DDBJ databases">
        <title>The Comparative Genomic Analysis of Yersiniaceae from Polar Regions.</title>
        <authorList>
            <person name="Goncharov A."/>
            <person name="Aslanov B."/>
            <person name="Kolodzhieva V."/>
            <person name="Azarov D."/>
            <person name="Mochov A."/>
            <person name="Lebedeva E."/>
        </authorList>
    </citation>
    <scope>NUCLEOTIDE SEQUENCE</scope>
    <source>
        <strain evidence="1">Vf</strain>
    </source>
</reference>
<dbReference type="InterPro" id="IPR045397">
    <property type="entry name" value="TumE-like"/>
</dbReference>
<gene>
    <name evidence="1" type="ORF">RDT67_13895</name>
</gene>
<sequence length="96" mass="11304">MKLPSQLIFQDRIALTETEFVQMVIWFVEPAVRASAHHYKYRFAYVKDGICRLRYDNEAGKGDHKHLDEKQHPIHFTSPKALIRSFFDEVAQLRGD</sequence>
<dbReference type="Proteomes" id="UP001224622">
    <property type="component" value="Unassembled WGS sequence"/>
</dbReference>
<dbReference type="Pfam" id="PF20126">
    <property type="entry name" value="TumE"/>
    <property type="match status" value="1"/>
</dbReference>
<protein>
    <submittedName>
        <fullName evidence="1">DUF6516 family protein</fullName>
    </submittedName>
</protein>
<evidence type="ECO:0000313" key="1">
    <source>
        <dbReference type="EMBL" id="MDQ9127521.1"/>
    </source>
</evidence>